<dbReference type="Proteomes" id="UP000693970">
    <property type="component" value="Unassembled WGS sequence"/>
</dbReference>
<accession>A0A9K3LHV4</accession>
<feature type="region of interest" description="Disordered" evidence="1">
    <location>
        <begin position="523"/>
        <end position="549"/>
    </location>
</feature>
<dbReference type="EMBL" id="JAGRRH010000012">
    <property type="protein sequence ID" value="KAG7362288.1"/>
    <property type="molecule type" value="Genomic_DNA"/>
</dbReference>
<gene>
    <name evidence="2" type="ORF">IV203_025954</name>
</gene>
<evidence type="ECO:0000313" key="2">
    <source>
        <dbReference type="EMBL" id="KAG7362288.1"/>
    </source>
</evidence>
<feature type="compositionally biased region" description="Basic residues" evidence="1">
    <location>
        <begin position="119"/>
        <end position="130"/>
    </location>
</feature>
<reference evidence="2" key="1">
    <citation type="journal article" date="2021" name="Sci. Rep.">
        <title>Diploid genomic architecture of Nitzschia inconspicua, an elite biomass production diatom.</title>
        <authorList>
            <person name="Oliver A."/>
            <person name="Podell S."/>
            <person name="Pinowska A."/>
            <person name="Traller J.C."/>
            <person name="Smith S.R."/>
            <person name="McClure R."/>
            <person name="Beliaev A."/>
            <person name="Bohutskyi P."/>
            <person name="Hill E.A."/>
            <person name="Rabines A."/>
            <person name="Zheng H."/>
            <person name="Allen L.Z."/>
            <person name="Kuo A."/>
            <person name="Grigoriev I.V."/>
            <person name="Allen A.E."/>
            <person name="Hazlebeck D."/>
            <person name="Allen E.E."/>
        </authorList>
    </citation>
    <scope>NUCLEOTIDE SEQUENCE</scope>
    <source>
        <strain evidence="2">Hildebrandi</strain>
    </source>
</reference>
<comment type="caution">
    <text evidence="2">The sequence shown here is derived from an EMBL/GenBank/DDBJ whole genome shotgun (WGS) entry which is preliminary data.</text>
</comment>
<proteinExistence type="predicted"/>
<feature type="compositionally biased region" description="Polar residues" evidence="1">
    <location>
        <begin position="466"/>
        <end position="494"/>
    </location>
</feature>
<feature type="compositionally biased region" description="Basic and acidic residues" evidence="1">
    <location>
        <begin position="198"/>
        <end position="210"/>
    </location>
</feature>
<evidence type="ECO:0000256" key="1">
    <source>
        <dbReference type="SAM" id="MobiDB-lite"/>
    </source>
</evidence>
<feature type="compositionally biased region" description="Basic and acidic residues" evidence="1">
    <location>
        <begin position="456"/>
        <end position="465"/>
    </location>
</feature>
<feature type="region of interest" description="Disordered" evidence="1">
    <location>
        <begin position="604"/>
        <end position="636"/>
    </location>
</feature>
<feature type="compositionally biased region" description="Basic and acidic residues" evidence="1">
    <location>
        <begin position="604"/>
        <end position="615"/>
    </location>
</feature>
<reference evidence="2" key="2">
    <citation type="submission" date="2021-04" db="EMBL/GenBank/DDBJ databases">
        <authorList>
            <person name="Podell S."/>
        </authorList>
    </citation>
    <scope>NUCLEOTIDE SEQUENCE</scope>
    <source>
        <strain evidence="2">Hildebrandi</strain>
    </source>
</reference>
<dbReference type="AlphaFoldDB" id="A0A9K3LHV4"/>
<feature type="region of interest" description="Disordered" evidence="1">
    <location>
        <begin position="1"/>
        <end position="43"/>
    </location>
</feature>
<feature type="compositionally biased region" description="Basic residues" evidence="1">
    <location>
        <begin position="626"/>
        <end position="636"/>
    </location>
</feature>
<feature type="region of interest" description="Disordered" evidence="1">
    <location>
        <begin position="449"/>
        <end position="495"/>
    </location>
</feature>
<sequence length="636" mass="71567">MSDSNNKTKNSKKNNNNKKNESSPSLERDKIEIIEIDDDSDDDDEINAIAAAALLQKSDSSADVVRSSNRTEETAVTAKQRPLLKDNDDANSTSSSEVQYVRTVPAGNEQQSILESVPQHHHPTKPKGKKLKENKEEQNLGEPQQDRDCNKGGKDDGTKQVEKTPPSKESRTSKKEEDDPMGDRSPETNTSGNNASADKTRDEITNRDNVDENVPPAEPTIAPHRTGPPFVMTEIVDTPYKEDANAEVGEALFEEFKSMLEPKVNQNGEVGMNQQLQFIFGDSFDKVVFDTRRAIKSADECYDPSWMDGKMTMDQQTRWVPSRQLVVCLCEDRLVHADQATLNRIVRDLETTKAVRDAIAHWSMQEDFPNLAACNKTIQYNDNTNVRHCCHCEIFVARSFSLLNIMRRTESVPSSLSTKIRNCLTIMDNNCSISRDKVLKLQKELKRKKEKAARKLQQEQRRLSKESSSTPRSFVDDGSTSNNIRNHATTTPVTEISVARRNTAAEEGSVSSVVTTELAPSDITRGSNHRTATTGSNTAASTTRVGVQNAEDRRRSLMMLYNIVQEQHSRLGQTIDLLQNSIQEHRALERMEAREEIRAELLREMKQEKKTEKRQQCKTAGSTSQKRGKKRSRNST</sequence>
<feature type="compositionally biased region" description="Low complexity" evidence="1">
    <location>
        <begin position="531"/>
        <end position="543"/>
    </location>
</feature>
<feature type="compositionally biased region" description="Basic and acidic residues" evidence="1">
    <location>
        <begin position="131"/>
        <end position="186"/>
    </location>
</feature>
<name>A0A9K3LHV4_9STRA</name>
<feature type="region of interest" description="Disordered" evidence="1">
    <location>
        <begin position="57"/>
        <end position="229"/>
    </location>
</feature>
<organism evidence="2 3">
    <name type="scientific">Nitzschia inconspicua</name>
    <dbReference type="NCBI Taxonomy" id="303405"/>
    <lineage>
        <taxon>Eukaryota</taxon>
        <taxon>Sar</taxon>
        <taxon>Stramenopiles</taxon>
        <taxon>Ochrophyta</taxon>
        <taxon>Bacillariophyta</taxon>
        <taxon>Bacillariophyceae</taxon>
        <taxon>Bacillariophycidae</taxon>
        <taxon>Bacillariales</taxon>
        <taxon>Bacillariaceae</taxon>
        <taxon>Nitzschia</taxon>
    </lineage>
</organism>
<feature type="compositionally biased region" description="Basic and acidic residues" evidence="1">
    <location>
        <begin position="18"/>
        <end position="33"/>
    </location>
</feature>
<evidence type="ECO:0000313" key="3">
    <source>
        <dbReference type="Proteomes" id="UP000693970"/>
    </source>
</evidence>
<feature type="compositionally biased region" description="Acidic residues" evidence="1">
    <location>
        <begin position="34"/>
        <end position="43"/>
    </location>
</feature>
<keyword evidence="3" id="KW-1185">Reference proteome</keyword>
<feature type="compositionally biased region" description="Polar residues" evidence="1">
    <location>
        <begin position="187"/>
        <end position="197"/>
    </location>
</feature>
<protein>
    <submittedName>
        <fullName evidence="2">Uncharacterized protein</fullName>
    </submittedName>
</protein>